<dbReference type="Gene3D" id="2.30.40.10">
    <property type="entry name" value="Urease, subunit C, domain 1"/>
    <property type="match status" value="2"/>
</dbReference>
<evidence type="ECO:0000313" key="4">
    <source>
        <dbReference type="EMBL" id="TQE09196.1"/>
    </source>
</evidence>
<feature type="domain" description="Amidohydrolase-related" evidence="3">
    <location>
        <begin position="19"/>
        <end position="118"/>
    </location>
</feature>
<dbReference type="InterPro" id="IPR006680">
    <property type="entry name" value="Amidohydro-rel"/>
</dbReference>
<dbReference type="SUPFAM" id="SSF51556">
    <property type="entry name" value="Metallo-dependent hydrolases"/>
    <property type="match status" value="1"/>
</dbReference>
<name>A0A540NDU5_MALBA</name>
<feature type="region of interest" description="Disordered" evidence="2">
    <location>
        <begin position="1"/>
        <end position="20"/>
    </location>
</feature>
<proteinExistence type="predicted"/>
<evidence type="ECO:0000259" key="3">
    <source>
        <dbReference type="Pfam" id="PF01979"/>
    </source>
</evidence>
<protein>
    <recommendedName>
        <fullName evidence="3">Amidohydrolase-related domain-containing protein</fullName>
    </recommendedName>
</protein>
<dbReference type="Proteomes" id="UP000315295">
    <property type="component" value="Unassembled WGS sequence"/>
</dbReference>
<evidence type="ECO:0000256" key="2">
    <source>
        <dbReference type="SAM" id="MobiDB-lite"/>
    </source>
</evidence>
<dbReference type="AlphaFoldDB" id="A0A540NDU5"/>
<dbReference type="GO" id="GO:0016810">
    <property type="term" value="F:hydrolase activity, acting on carbon-nitrogen (but not peptide) bonds"/>
    <property type="evidence" value="ECO:0007669"/>
    <property type="project" value="InterPro"/>
</dbReference>
<dbReference type="Gene3D" id="3.20.20.140">
    <property type="entry name" value="Metal-dependent hydrolases"/>
    <property type="match status" value="1"/>
</dbReference>
<dbReference type="SUPFAM" id="SSF51338">
    <property type="entry name" value="Composite domain of metallo-dependent hydrolases"/>
    <property type="match status" value="1"/>
</dbReference>
<keyword evidence="5" id="KW-1185">Reference proteome</keyword>
<gene>
    <name evidence="4" type="ORF">C1H46_005131</name>
</gene>
<dbReference type="InterPro" id="IPR050287">
    <property type="entry name" value="MTA/SAH_deaminase"/>
</dbReference>
<dbReference type="PANTHER" id="PTHR43794:SF11">
    <property type="entry name" value="AMIDOHYDROLASE-RELATED DOMAIN-CONTAINING PROTEIN"/>
    <property type="match status" value="1"/>
</dbReference>
<organism evidence="4 5">
    <name type="scientific">Malus baccata</name>
    <name type="common">Siberian crab apple</name>
    <name type="synonym">Pyrus baccata</name>
    <dbReference type="NCBI Taxonomy" id="106549"/>
    <lineage>
        <taxon>Eukaryota</taxon>
        <taxon>Viridiplantae</taxon>
        <taxon>Streptophyta</taxon>
        <taxon>Embryophyta</taxon>
        <taxon>Tracheophyta</taxon>
        <taxon>Spermatophyta</taxon>
        <taxon>Magnoliopsida</taxon>
        <taxon>eudicotyledons</taxon>
        <taxon>Gunneridae</taxon>
        <taxon>Pentapetalae</taxon>
        <taxon>rosids</taxon>
        <taxon>fabids</taxon>
        <taxon>Rosales</taxon>
        <taxon>Rosaceae</taxon>
        <taxon>Amygdaloideae</taxon>
        <taxon>Maleae</taxon>
        <taxon>Malus</taxon>
    </lineage>
</organism>
<dbReference type="PANTHER" id="PTHR43794">
    <property type="entry name" value="AMINOHYDROLASE SSNA-RELATED"/>
    <property type="match status" value="1"/>
</dbReference>
<dbReference type="Pfam" id="PF01979">
    <property type="entry name" value="Amidohydro_1"/>
    <property type="match status" value="1"/>
</dbReference>
<reference evidence="4 5" key="1">
    <citation type="journal article" date="2019" name="G3 (Bethesda)">
        <title>Sequencing of a Wild Apple (Malus baccata) Genome Unravels the Differences Between Cultivated and Wild Apple Species Regarding Disease Resistance and Cold Tolerance.</title>
        <authorList>
            <person name="Chen X."/>
        </authorList>
    </citation>
    <scope>NUCLEOTIDE SEQUENCE [LARGE SCALE GENOMIC DNA]</scope>
    <source>
        <strain evidence="5">cv. Shandingzi</strain>
        <tissue evidence="4">Leaves</tissue>
    </source>
</reference>
<comment type="caution">
    <text evidence="4">The sequence shown here is derived from an EMBL/GenBank/DDBJ whole genome shotgun (WGS) entry which is preliminary data.</text>
</comment>
<evidence type="ECO:0000256" key="1">
    <source>
        <dbReference type="ARBA" id="ARBA00022801"/>
    </source>
</evidence>
<evidence type="ECO:0000313" key="5">
    <source>
        <dbReference type="Proteomes" id="UP000315295"/>
    </source>
</evidence>
<accession>A0A540NDU5</accession>
<keyword evidence="1" id="KW-0378">Hydrolase</keyword>
<dbReference type="InterPro" id="IPR032466">
    <property type="entry name" value="Metal_Hydrolase"/>
</dbReference>
<sequence>MHLASLVNKGREVHTDGTADPTAFPAETVLELATINGAKSLLWDDEIGSIEADLVVIINPSPWTMVPHHDREGSSPKESSALTLFLSNALKLTHGEGISSLMYRMRTENIVSVMCNGLWIMKDKKIVNVDEEEVLAKAKQASAELSNRAGIKIPITKQNEFSLGRRNATREAMDEGIPS</sequence>
<dbReference type="InterPro" id="IPR011059">
    <property type="entry name" value="Metal-dep_hydrolase_composite"/>
</dbReference>
<dbReference type="STRING" id="106549.A0A540NDU5"/>
<dbReference type="EMBL" id="VIEB01000060">
    <property type="protein sequence ID" value="TQE09196.1"/>
    <property type="molecule type" value="Genomic_DNA"/>
</dbReference>